<dbReference type="GO" id="GO:0046872">
    <property type="term" value="F:metal ion binding"/>
    <property type="evidence" value="ECO:0007669"/>
    <property type="project" value="UniProtKB-KW"/>
</dbReference>
<sequence>MRFLHASVCLLTLTAHSLFPQNKKGDPAQIGNRDVGKGVNIYSIEREMALGKQLAQEVQRQAKVVDDPLISEYINRVGQSLVRNSDAKVPFTFQLIEGDSPNAFALPGGYIFVYTALIKIADEEDELAAALAHEIAHVAARHMTRQATKSEIVNMATIPVGVILGGGLAGIAARQGANLGVPAAFLHFTRKDEAEADFLGLQYLYAAGYDPNGAISIFEKLESLQKSKPGTVARIFSTHPMDADRIQKAESEINRILPARDEYVINTSEYRGMRERLITRDMRKRSISTTQGREDDPDRPTIRRRDLIE</sequence>
<dbReference type="InterPro" id="IPR051156">
    <property type="entry name" value="Mito/Outer_Membr_Metalloprot"/>
</dbReference>
<evidence type="ECO:0000256" key="4">
    <source>
        <dbReference type="ARBA" id="ARBA00022833"/>
    </source>
</evidence>
<dbReference type="FunCoup" id="Q020G5">
    <property type="interactions" value="147"/>
</dbReference>
<dbReference type="CDD" id="cd07333">
    <property type="entry name" value="M48C_bepA_like"/>
    <property type="match status" value="1"/>
</dbReference>
<gene>
    <name evidence="9" type="ordered locus">Acid_3717</name>
</gene>
<comment type="similarity">
    <text evidence="6">Belongs to the peptidase M48 family.</text>
</comment>
<evidence type="ECO:0000259" key="8">
    <source>
        <dbReference type="Pfam" id="PF01435"/>
    </source>
</evidence>
<dbReference type="InParanoid" id="Q020G5"/>
<organism evidence="9">
    <name type="scientific">Solibacter usitatus (strain Ellin6076)</name>
    <dbReference type="NCBI Taxonomy" id="234267"/>
    <lineage>
        <taxon>Bacteria</taxon>
        <taxon>Pseudomonadati</taxon>
        <taxon>Acidobacteriota</taxon>
        <taxon>Terriglobia</taxon>
        <taxon>Bryobacterales</taxon>
        <taxon>Solibacteraceae</taxon>
        <taxon>Candidatus Solibacter</taxon>
    </lineage>
</organism>
<proteinExistence type="inferred from homology"/>
<dbReference type="OrthoDB" id="9810445at2"/>
<dbReference type="STRING" id="234267.Acid_3717"/>
<dbReference type="AlphaFoldDB" id="Q020G5"/>
<evidence type="ECO:0000256" key="1">
    <source>
        <dbReference type="ARBA" id="ARBA00022670"/>
    </source>
</evidence>
<evidence type="ECO:0000256" key="6">
    <source>
        <dbReference type="RuleBase" id="RU003983"/>
    </source>
</evidence>
<dbReference type="GO" id="GO:0051603">
    <property type="term" value="P:proteolysis involved in protein catabolic process"/>
    <property type="evidence" value="ECO:0007669"/>
    <property type="project" value="TreeGrafter"/>
</dbReference>
<dbReference type="HOGENOM" id="CLU_029002_2_0_0"/>
<keyword evidence="2" id="KW-0479">Metal-binding</keyword>
<keyword evidence="1 6" id="KW-0645">Protease</keyword>
<evidence type="ECO:0000313" key="9">
    <source>
        <dbReference type="EMBL" id="ABJ84688.1"/>
    </source>
</evidence>
<feature type="region of interest" description="Disordered" evidence="7">
    <location>
        <begin position="281"/>
        <end position="309"/>
    </location>
</feature>
<reference evidence="9" key="1">
    <citation type="submission" date="2006-10" db="EMBL/GenBank/DDBJ databases">
        <title>Complete sequence of Solibacter usitatus Ellin6076.</title>
        <authorList>
            <consortium name="US DOE Joint Genome Institute"/>
            <person name="Copeland A."/>
            <person name="Lucas S."/>
            <person name="Lapidus A."/>
            <person name="Barry K."/>
            <person name="Detter J.C."/>
            <person name="Glavina del Rio T."/>
            <person name="Hammon N."/>
            <person name="Israni S."/>
            <person name="Dalin E."/>
            <person name="Tice H."/>
            <person name="Pitluck S."/>
            <person name="Thompson L.S."/>
            <person name="Brettin T."/>
            <person name="Bruce D."/>
            <person name="Han C."/>
            <person name="Tapia R."/>
            <person name="Gilna P."/>
            <person name="Schmutz J."/>
            <person name="Larimer F."/>
            <person name="Land M."/>
            <person name="Hauser L."/>
            <person name="Kyrpides N."/>
            <person name="Mikhailova N."/>
            <person name="Janssen P.H."/>
            <person name="Kuske C.R."/>
            <person name="Richardson P."/>
        </authorList>
    </citation>
    <scope>NUCLEOTIDE SEQUENCE</scope>
    <source>
        <strain evidence="9">Ellin6076</strain>
    </source>
</reference>
<dbReference type="PANTHER" id="PTHR22726">
    <property type="entry name" value="METALLOENDOPEPTIDASE OMA1"/>
    <property type="match status" value="1"/>
</dbReference>
<evidence type="ECO:0000256" key="2">
    <source>
        <dbReference type="ARBA" id="ARBA00022723"/>
    </source>
</evidence>
<keyword evidence="3 6" id="KW-0378">Hydrolase</keyword>
<evidence type="ECO:0000256" key="5">
    <source>
        <dbReference type="ARBA" id="ARBA00023049"/>
    </source>
</evidence>
<evidence type="ECO:0000256" key="3">
    <source>
        <dbReference type="ARBA" id="ARBA00022801"/>
    </source>
</evidence>
<dbReference type="KEGG" id="sus:Acid_3717"/>
<feature type="domain" description="Peptidase M48" evidence="8">
    <location>
        <begin position="72"/>
        <end position="252"/>
    </location>
</feature>
<dbReference type="Gene3D" id="3.30.2010.10">
    <property type="entry name" value="Metalloproteases ('zincins'), catalytic domain"/>
    <property type="match status" value="1"/>
</dbReference>
<keyword evidence="5 6" id="KW-0482">Metalloprotease</keyword>
<feature type="compositionally biased region" description="Basic and acidic residues" evidence="7">
    <location>
        <begin position="292"/>
        <end position="309"/>
    </location>
</feature>
<dbReference type="PANTHER" id="PTHR22726:SF1">
    <property type="entry name" value="METALLOENDOPEPTIDASE OMA1, MITOCHONDRIAL"/>
    <property type="match status" value="1"/>
</dbReference>
<protein>
    <submittedName>
        <fullName evidence="9">Peptidase M48, Ste24p</fullName>
    </submittedName>
</protein>
<accession>Q020G5</accession>
<name>Q020G5_SOLUE</name>
<dbReference type="InterPro" id="IPR001915">
    <property type="entry name" value="Peptidase_M48"/>
</dbReference>
<comment type="cofactor">
    <cofactor evidence="6">
        <name>Zn(2+)</name>
        <dbReference type="ChEBI" id="CHEBI:29105"/>
    </cofactor>
    <text evidence="6">Binds 1 zinc ion per subunit.</text>
</comment>
<dbReference type="GO" id="GO:0016020">
    <property type="term" value="C:membrane"/>
    <property type="evidence" value="ECO:0007669"/>
    <property type="project" value="TreeGrafter"/>
</dbReference>
<dbReference type="EMBL" id="CP000473">
    <property type="protein sequence ID" value="ABJ84688.1"/>
    <property type="molecule type" value="Genomic_DNA"/>
</dbReference>
<dbReference type="Pfam" id="PF01435">
    <property type="entry name" value="Peptidase_M48"/>
    <property type="match status" value="1"/>
</dbReference>
<evidence type="ECO:0000256" key="7">
    <source>
        <dbReference type="SAM" id="MobiDB-lite"/>
    </source>
</evidence>
<dbReference type="GO" id="GO:0004222">
    <property type="term" value="F:metalloendopeptidase activity"/>
    <property type="evidence" value="ECO:0007669"/>
    <property type="project" value="InterPro"/>
</dbReference>
<dbReference type="eggNOG" id="COG4783">
    <property type="taxonomic scope" value="Bacteria"/>
</dbReference>
<keyword evidence="4 6" id="KW-0862">Zinc</keyword>